<evidence type="ECO:0000313" key="2">
    <source>
        <dbReference type="EMBL" id="ABC31475.1"/>
    </source>
</evidence>
<dbReference type="AlphaFoldDB" id="Q2SCZ9"/>
<dbReference type="PANTHER" id="PTHR33608:SF12">
    <property type="entry name" value="DUF58 DOMAIN-CONTAINING PROTEIN"/>
    <property type="match status" value="1"/>
</dbReference>
<dbReference type="OrthoDB" id="9812729at2"/>
<dbReference type="eggNOG" id="COG1721">
    <property type="taxonomic scope" value="Bacteria"/>
</dbReference>
<dbReference type="RefSeq" id="WP_011398540.1">
    <property type="nucleotide sequence ID" value="NC_007645.1"/>
</dbReference>
<dbReference type="PANTHER" id="PTHR33608">
    <property type="entry name" value="BLL2464 PROTEIN"/>
    <property type="match status" value="1"/>
</dbReference>
<dbReference type="InterPro" id="IPR002881">
    <property type="entry name" value="DUF58"/>
</dbReference>
<accession>Q2SCZ9</accession>
<evidence type="ECO:0000259" key="1">
    <source>
        <dbReference type="Pfam" id="PF01882"/>
    </source>
</evidence>
<sequence>MNQHRVYCQLDELIQLRIAAARLSLRFDPRKLQQQAGAHLSRFRGRGMDFAEYRPYQEGDDPRSIDWKVTARRSRPFTKVFHEEVERPILILVDQSISLFFGSRRAFKSVLAAEIASLLAWAGLAQGDRIGGLVFSHLGHQALKPSRHPRQALRILECVNSFNQALNLQHSEVRFSFNDALLELRRIARPGSQCFIVSDWRQFDATSKNLLFDLRRHSQVLPFQVFDPLEQTLPPGAFRITDGHSHLDLDTRNERLSQGLKNEYEQWQNQLLQELASIGLACARLSTWEDPAEKLHQLQFSSGARGAA</sequence>
<dbReference type="KEGG" id="hch:HCH_04781"/>
<evidence type="ECO:0000313" key="3">
    <source>
        <dbReference type="Proteomes" id="UP000000238"/>
    </source>
</evidence>
<dbReference type="HOGENOM" id="CLU_054927_1_0_6"/>
<proteinExistence type="predicted"/>
<dbReference type="Pfam" id="PF01882">
    <property type="entry name" value="DUF58"/>
    <property type="match status" value="1"/>
</dbReference>
<organism evidence="2 3">
    <name type="scientific">Hahella chejuensis (strain KCTC 2396)</name>
    <dbReference type="NCBI Taxonomy" id="349521"/>
    <lineage>
        <taxon>Bacteria</taxon>
        <taxon>Pseudomonadati</taxon>
        <taxon>Pseudomonadota</taxon>
        <taxon>Gammaproteobacteria</taxon>
        <taxon>Oceanospirillales</taxon>
        <taxon>Hahellaceae</taxon>
        <taxon>Hahella</taxon>
    </lineage>
</organism>
<dbReference type="Proteomes" id="UP000000238">
    <property type="component" value="Chromosome"/>
</dbReference>
<protein>
    <submittedName>
        <fullName evidence="2">Uncharacterized conserved protein (Some members contain a von Willebrand factor type A (VWA) domain)</fullName>
    </submittedName>
</protein>
<gene>
    <name evidence="2" type="ordered locus">HCH_04781</name>
</gene>
<keyword evidence="3" id="KW-1185">Reference proteome</keyword>
<dbReference type="STRING" id="349521.HCH_04781"/>
<feature type="domain" description="DUF58" evidence="1">
    <location>
        <begin position="52"/>
        <end position="258"/>
    </location>
</feature>
<dbReference type="EMBL" id="CP000155">
    <property type="protein sequence ID" value="ABC31475.1"/>
    <property type="molecule type" value="Genomic_DNA"/>
</dbReference>
<reference evidence="2 3" key="1">
    <citation type="journal article" date="2005" name="Nucleic Acids Res.">
        <title>Genomic blueprint of Hahella chejuensis, a marine microbe producing an algicidal agent.</title>
        <authorList>
            <person name="Jeong H."/>
            <person name="Yim J.H."/>
            <person name="Lee C."/>
            <person name="Choi S.-H."/>
            <person name="Park Y.K."/>
            <person name="Yoon S.H."/>
            <person name="Hur C.-G."/>
            <person name="Kang H.-Y."/>
            <person name="Kim D."/>
            <person name="Lee H.H."/>
            <person name="Park K.H."/>
            <person name="Park S.-H."/>
            <person name="Park H.-S."/>
            <person name="Lee H.K."/>
            <person name="Oh T.K."/>
            <person name="Kim J.F."/>
        </authorList>
    </citation>
    <scope>NUCLEOTIDE SEQUENCE [LARGE SCALE GENOMIC DNA]</scope>
    <source>
        <strain evidence="2 3">KCTC 2396</strain>
    </source>
</reference>
<name>Q2SCZ9_HAHCH</name>